<gene>
    <name evidence="2" type="ORF">V7S43_008183</name>
</gene>
<feature type="compositionally biased region" description="Polar residues" evidence="1">
    <location>
        <begin position="124"/>
        <end position="134"/>
    </location>
</feature>
<feature type="region of interest" description="Disordered" evidence="1">
    <location>
        <begin position="14"/>
        <end position="67"/>
    </location>
</feature>
<evidence type="ECO:0000313" key="2">
    <source>
        <dbReference type="EMBL" id="KAL3666554.1"/>
    </source>
</evidence>
<proteinExistence type="predicted"/>
<organism evidence="2 3">
    <name type="scientific">Phytophthora oleae</name>
    <dbReference type="NCBI Taxonomy" id="2107226"/>
    <lineage>
        <taxon>Eukaryota</taxon>
        <taxon>Sar</taxon>
        <taxon>Stramenopiles</taxon>
        <taxon>Oomycota</taxon>
        <taxon>Peronosporomycetes</taxon>
        <taxon>Peronosporales</taxon>
        <taxon>Peronosporaceae</taxon>
        <taxon>Phytophthora</taxon>
    </lineage>
</organism>
<sequence>MALLLPRRHQDAHVLETRKVTQTEVYGQSVQSSPNESRDSKGCPSPNQDEKSNISVQHETRSKEPVKNVVPTIQSPITLSWLPDFEWTDEDELALNKFENDAGTLPDLPESEVGTLYGNPPGTGVSSTDTANTSKDQKARDRLESRKKLEALLSASLKNAGGGALRKPRWRLDAEADSDDVSNFDTEDSEAMEPLQVFRSAVLTVLHTIYLKKMLMEKRLAEKESATRDFESMLRVYFDATRLWFGKVVRTPMLSLLQDSSLDIDISTKSSLAGSTLRGFAKKFGGILARRPHPSPPQALASSQPSSESSVDPVKLLKLKVRMKGILQALSKAIDKKEVPSGILAFWKRLSTDGVYFPPSYQLFYEERLSLEFDALGATRRMDFEESILADVKENDGSDEAAKGFSRFNIVMVNFLFARILIPHVILQPWSVGIGTKNIGKQTSANLANLATLFYCVCRQLSPLPPPVERPEASFLGRRRSKVLEISQPNTSDESPVHSSEINPATIPSERQEEHVADISFLSIDEIGRRLISDRTFPCNDAQVTIAVTEHHLALHETMVRLRSQLHGFQENNTIQ</sequence>
<feature type="compositionally biased region" description="Polar residues" evidence="1">
    <location>
        <begin position="22"/>
        <end position="35"/>
    </location>
</feature>
<name>A0ABD3FJR1_9STRA</name>
<comment type="caution">
    <text evidence="2">The sequence shown here is derived from an EMBL/GenBank/DDBJ whole genome shotgun (WGS) entry which is preliminary data.</text>
</comment>
<evidence type="ECO:0000256" key="1">
    <source>
        <dbReference type="SAM" id="MobiDB-lite"/>
    </source>
</evidence>
<dbReference type="AlphaFoldDB" id="A0ABD3FJR1"/>
<keyword evidence="3" id="KW-1185">Reference proteome</keyword>
<feature type="region of interest" description="Disordered" evidence="1">
    <location>
        <begin position="101"/>
        <end position="140"/>
    </location>
</feature>
<reference evidence="2 3" key="1">
    <citation type="submission" date="2024-09" db="EMBL/GenBank/DDBJ databases">
        <title>Genome sequencing and assembly of Phytophthora oleae, isolate VK10A, causative agent of rot of olive drupes.</title>
        <authorList>
            <person name="Conti Taguali S."/>
            <person name="Riolo M."/>
            <person name="La Spada F."/>
            <person name="Cacciola S.O."/>
            <person name="Dionisio G."/>
        </authorList>
    </citation>
    <scope>NUCLEOTIDE SEQUENCE [LARGE SCALE GENOMIC DNA]</scope>
    <source>
        <strain evidence="2 3">VK10A</strain>
    </source>
</reference>
<feature type="compositionally biased region" description="Basic and acidic residues" evidence="1">
    <location>
        <begin position="48"/>
        <end position="66"/>
    </location>
</feature>
<protein>
    <submittedName>
        <fullName evidence="2">Uncharacterized protein</fullName>
    </submittedName>
</protein>
<dbReference type="Proteomes" id="UP001632037">
    <property type="component" value="Unassembled WGS sequence"/>
</dbReference>
<dbReference type="EMBL" id="JBIMZQ010000016">
    <property type="protein sequence ID" value="KAL3666554.1"/>
    <property type="molecule type" value="Genomic_DNA"/>
</dbReference>
<evidence type="ECO:0000313" key="3">
    <source>
        <dbReference type="Proteomes" id="UP001632037"/>
    </source>
</evidence>
<accession>A0ABD3FJR1</accession>